<dbReference type="Pfam" id="PF00691">
    <property type="entry name" value="OmpA"/>
    <property type="match status" value="1"/>
</dbReference>
<keyword evidence="5" id="KW-0732">Signal</keyword>
<dbReference type="PANTHER" id="PTHR30329">
    <property type="entry name" value="STATOR ELEMENT OF FLAGELLAR MOTOR COMPLEX"/>
    <property type="match status" value="1"/>
</dbReference>
<evidence type="ECO:0000256" key="1">
    <source>
        <dbReference type="ARBA" id="ARBA00004442"/>
    </source>
</evidence>
<dbReference type="EMBL" id="JAVRHZ010000001">
    <property type="protein sequence ID" value="MDT0554861.1"/>
    <property type="molecule type" value="Genomic_DNA"/>
</dbReference>
<dbReference type="SUPFAM" id="SSF48452">
    <property type="entry name" value="TPR-like"/>
    <property type="match status" value="1"/>
</dbReference>
<evidence type="ECO:0000313" key="7">
    <source>
        <dbReference type="EMBL" id="MDT0554861.1"/>
    </source>
</evidence>
<keyword evidence="2 4" id="KW-0472">Membrane</keyword>
<dbReference type="RefSeq" id="WP_311331818.1">
    <property type="nucleotide sequence ID" value="NZ_JAVRHZ010000001.1"/>
</dbReference>
<dbReference type="InterPro" id="IPR008969">
    <property type="entry name" value="CarboxyPept-like_regulatory"/>
</dbReference>
<feature type="signal peptide" evidence="5">
    <location>
        <begin position="1"/>
        <end position="20"/>
    </location>
</feature>
<dbReference type="Gene3D" id="3.30.1330.60">
    <property type="entry name" value="OmpA-like domain"/>
    <property type="match status" value="1"/>
</dbReference>
<protein>
    <submittedName>
        <fullName evidence="7">OmpA family protein</fullName>
    </submittedName>
</protein>
<keyword evidence="8" id="KW-1185">Reference proteome</keyword>
<gene>
    <name evidence="7" type="ORF">RM538_02530</name>
</gene>
<reference evidence="7 8" key="1">
    <citation type="submission" date="2023-09" db="EMBL/GenBank/DDBJ databases">
        <authorList>
            <person name="Rey-Velasco X."/>
        </authorList>
    </citation>
    <scope>NUCLEOTIDE SEQUENCE [LARGE SCALE GENOMIC DNA]</scope>
    <source>
        <strain evidence="7 8">W242</strain>
    </source>
</reference>
<name>A0ABU2YAI1_9FLAO</name>
<evidence type="ECO:0000256" key="3">
    <source>
        <dbReference type="ARBA" id="ARBA00023237"/>
    </source>
</evidence>
<dbReference type="InterPro" id="IPR006664">
    <property type="entry name" value="OMP_bac"/>
</dbReference>
<dbReference type="InterPro" id="IPR036737">
    <property type="entry name" value="OmpA-like_sf"/>
</dbReference>
<accession>A0ABU2YAI1</accession>
<organism evidence="7 8">
    <name type="scientific">Patiriisocius hiemis</name>
    <dbReference type="NCBI Taxonomy" id="3075604"/>
    <lineage>
        <taxon>Bacteria</taxon>
        <taxon>Pseudomonadati</taxon>
        <taxon>Bacteroidota</taxon>
        <taxon>Flavobacteriia</taxon>
        <taxon>Flavobacteriales</taxon>
        <taxon>Flavobacteriaceae</taxon>
        <taxon>Patiriisocius</taxon>
    </lineage>
</organism>
<feature type="chain" id="PRO_5045607345" evidence="5">
    <location>
        <begin position="21"/>
        <end position="642"/>
    </location>
</feature>
<dbReference type="InterPro" id="IPR011659">
    <property type="entry name" value="WD40"/>
</dbReference>
<dbReference type="SUPFAM" id="SSF49464">
    <property type="entry name" value="Carboxypeptidase regulatory domain-like"/>
    <property type="match status" value="1"/>
</dbReference>
<dbReference type="CDD" id="cd07185">
    <property type="entry name" value="OmpA_C-like"/>
    <property type="match status" value="1"/>
</dbReference>
<comment type="caution">
    <text evidence="7">The sequence shown here is derived from an EMBL/GenBank/DDBJ whole genome shotgun (WGS) entry which is preliminary data.</text>
</comment>
<keyword evidence="3" id="KW-0998">Cell outer membrane</keyword>
<dbReference type="InterPro" id="IPR011990">
    <property type="entry name" value="TPR-like_helical_dom_sf"/>
</dbReference>
<evidence type="ECO:0000256" key="5">
    <source>
        <dbReference type="SAM" id="SignalP"/>
    </source>
</evidence>
<dbReference type="SUPFAM" id="SSF103088">
    <property type="entry name" value="OmpA-like"/>
    <property type="match status" value="1"/>
</dbReference>
<feature type="domain" description="OmpA-like" evidence="6">
    <location>
        <begin position="521"/>
        <end position="642"/>
    </location>
</feature>
<evidence type="ECO:0000259" key="6">
    <source>
        <dbReference type="PROSITE" id="PS51123"/>
    </source>
</evidence>
<dbReference type="SUPFAM" id="SSF82171">
    <property type="entry name" value="DPP6 N-terminal domain-like"/>
    <property type="match status" value="1"/>
</dbReference>
<sequence length="642" mass="73104">MKFILYILSILIATTAFSQAELKRADRLYNNNSFIKAVKVYESYINEANKVELETYLKAAEANYNVNNMRQAATYYEKAYSLSNTLEKQHVSRYTRCLRSVREYDRANTIWLSYLDSQGDKEAIVSYKKELEKFEVILNDETPSRYTLINLNSNTEYSDFGTASFNDKIVFSSSRPGAAKELYAWNEQPYLSLFVADTTSSGDLKNPSLLSRQINTEFHDATIAFSKINNTVYFASSNINKNRLVLDYSRNNNFKLYKGVIKDGKIINKEAIHFNSDEYSIGHPHVSDDGKLLFFVSDMPGGYGEADIYYAKIYEDGMISNPINAGPLVNTHGNDFFPFTIENAFYFASDGHAGFGGLDIYEGIFNSKDGFSEIKNIGKTANTAYDDFAIYFNEDHETGYVSSNRPNGKGDDDIYYFKREPLPCDQFITGTVIDKQSRQVLFNTKITLKDLDNNLLFSLVTNEQGAYSTEIPCETRVVISAEKEKYISATKEAETFDIDGDYTAPTDFELNKIEDIIVVDEGVEKIKLDPIFFEYDKSEVTPQAAMVLDKAVSVLNDIPDMVIKIEAHTDSRGSDEYNYELSNKRAKATQEYLYSQGVDKRRVVSARGFGERMLLNKCKNGIKCSDEEHFKNRRSNFIIVKR</sequence>
<dbReference type="InterPro" id="IPR050330">
    <property type="entry name" value="Bact_OuterMem_StrucFunc"/>
</dbReference>
<comment type="subcellular location">
    <subcellularLocation>
        <location evidence="1">Cell outer membrane</location>
    </subcellularLocation>
</comment>
<dbReference type="Gene3D" id="2.60.40.1120">
    <property type="entry name" value="Carboxypeptidase-like, regulatory domain"/>
    <property type="match status" value="1"/>
</dbReference>
<evidence type="ECO:0000313" key="8">
    <source>
        <dbReference type="Proteomes" id="UP001254488"/>
    </source>
</evidence>
<dbReference type="PROSITE" id="PS51123">
    <property type="entry name" value="OMPA_2"/>
    <property type="match status" value="1"/>
</dbReference>
<evidence type="ECO:0000256" key="4">
    <source>
        <dbReference type="PROSITE-ProRule" id="PRU00473"/>
    </source>
</evidence>
<dbReference type="PRINTS" id="PR01021">
    <property type="entry name" value="OMPADOMAIN"/>
</dbReference>
<evidence type="ECO:0000256" key="2">
    <source>
        <dbReference type="ARBA" id="ARBA00023136"/>
    </source>
</evidence>
<dbReference type="Pfam" id="PF07676">
    <property type="entry name" value="PD40"/>
    <property type="match status" value="1"/>
</dbReference>
<proteinExistence type="predicted"/>
<dbReference type="PANTHER" id="PTHR30329:SF21">
    <property type="entry name" value="LIPOPROTEIN YIAD-RELATED"/>
    <property type="match status" value="1"/>
</dbReference>
<dbReference type="Proteomes" id="UP001254488">
    <property type="component" value="Unassembled WGS sequence"/>
</dbReference>
<dbReference type="InterPro" id="IPR006665">
    <property type="entry name" value="OmpA-like"/>
</dbReference>